<comment type="caution">
    <text evidence="2">The sequence shown here is derived from an EMBL/GenBank/DDBJ whole genome shotgun (WGS) entry which is preliminary data.</text>
</comment>
<evidence type="ECO:0000313" key="2">
    <source>
        <dbReference type="EMBL" id="KAK9125155.1"/>
    </source>
</evidence>
<feature type="compositionally biased region" description="Basic and acidic residues" evidence="1">
    <location>
        <begin position="107"/>
        <end position="118"/>
    </location>
</feature>
<accession>A0AAP0P191</accession>
<sequence>MRARPRSGRWQSAAQPSEAAADASMASESAQRDRTSRLGGGLDYWSSAARDDGGPARGVARDKDNASRGSTTAPDLARAHMAVAAVQTAITASVWQQQHAPRKRLLRRDTMARGKGSDRQMMARSAATRRNADGDAGGGNGRGGGRRGHGEKRRFGGSSSGRTAGANGAADEYQRECFIAR</sequence>
<evidence type="ECO:0000256" key="1">
    <source>
        <dbReference type="SAM" id="MobiDB-lite"/>
    </source>
</evidence>
<feature type="region of interest" description="Disordered" evidence="1">
    <location>
        <begin position="95"/>
        <end position="181"/>
    </location>
</feature>
<organism evidence="2 3">
    <name type="scientific">Stephania cephalantha</name>
    <dbReference type="NCBI Taxonomy" id="152367"/>
    <lineage>
        <taxon>Eukaryota</taxon>
        <taxon>Viridiplantae</taxon>
        <taxon>Streptophyta</taxon>
        <taxon>Embryophyta</taxon>
        <taxon>Tracheophyta</taxon>
        <taxon>Spermatophyta</taxon>
        <taxon>Magnoliopsida</taxon>
        <taxon>Ranunculales</taxon>
        <taxon>Menispermaceae</taxon>
        <taxon>Menispermoideae</taxon>
        <taxon>Cissampelideae</taxon>
        <taxon>Stephania</taxon>
    </lineage>
</organism>
<reference evidence="2 3" key="1">
    <citation type="submission" date="2024-01" db="EMBL/GenBank/DDBJ databases">
        <title>Genome assemblies of Stephania.</title>
        <authorList>
            <person name="Yang L."/>
        </authorList>
    </citation>
    <scope>NUCLEOTIDE SEQUENCE [LARGE SCALE GENOMIC DNA]</scope>
    <source>
        <strain evidence="2">JXDWG</strain>
        <tissue evidence="2">Leaf</tissue>
    </source>
</reference>
<protein>
    <submittedName>
        <fullName evidence="2">Uncharacterized protein</fullName>
    </submittedName>
</protein>
<gene>
    <name evidence="2" type="ORF">Scep_014001</name>
</gene>
<dbReference type="Proteomes" id="UP001419268">
    <property type="component" value="Unassembled WGS sequence"/>
</dbReference>
<evidence type="ECO:0000313" key="3">
    <source>
        <dbReference type="Proteomes" id="UP001419268"/>
    </source>
</evidence>
<feature type="region of interest" description="Disordered" evidence="1">
    <location>
        <begin position="1"/>
        <end position="75"/>
    </location>
</feature>
<feature type="compositionally biased region" description="Low complexity" evidence="1">
    <location>
        <begin position="11"/>
        <end position="29"/>
    </location>
</feature>
<dbReference type="EMBL" id="JBBNAG010000006">
    <property type="protein sequence ID" value="KAK9125155.1"/>
    <property type="molecule type" value="Genomic_DNA"/>
</dbReference>
<proteinExistence type="predicted"/>
<dbReference type="AlphaFoldDB" id="A0AAP0P191"/>
<keyword evidence="3" id="KW-1185">Reference proteome</keyword>
<name>A0AAP0P191_9MAGN</name>
<feature type="compositionally biased region" description="Basic and acidic residues" evidence="1">
    <location>
        <begin position="49"/>
        <end position="66"/>
    </location>
</feature>